<reference evidence="3" key="1">
    <citation type="journal article" date="2020" name="Stud. Mycol.">
        <title>101 Dothideomycetes genomes: a test case for predicting lifestyles and emergence of pathogens.</title>
        <authorList>
            <person name="Haridas S."/>
            <person name="Albert R."/>
            <person name="Binder M."/>
            <person name="Bloem J."/>
            <person name="Labutti K."/>
            <person name="Salamov A."/>
            <person name="Andreopoulos B."/>
            <person name="Baker S."/>
            <person name="Barry K."/>
            <person name="Bills G."/>
            <person name="Bluhm B."/>
            <person name="Cannon C."/>
            <person name="Castanera R."/>
            <person name="Culley D."/>
            <person name="Daum C."/>
            <person name="Ezra D."/>
            <person name="Gonzalez J."/>
            <person name="Henrissat B."/>
            <person name="Kuo A."/>
            <person name="Liang C."/>
            <person name="Lipzen A."/>
            <person name="Lutzoni F."/>
            <person name="Magnuson J."/>
            <person name="Mondo S."/>
            <person name="Nolan M."/>
            <person name="Ohm R."/>
            <person name="Pangilinan J."/>
            <person name="Park H.-J."/>
            <person name="Ramirez L."/>
            <person name="Alfaro M."/>
            <person name="Sun H."/>
            <person name="Tritt A."/>
            <person name="Yoshinaga Y."/>
            <person name="Zwiers L.-H."/>
            <person name="Turgeon B."/>
            <person name="Goodwin S."/>
            <person name="Spatafora J."/>
            <person name="Crous P."/>
            <person name="Grigoriev I."/>
        </authorList>
    </citation>
    <scope>NUCLEOTIDE SEQUENCE</scope>
    <source>
        <strain evidence="3">ATCC 16933</strain>
    </source>
</reference>
<keyword evidence="2" id="KW-0812">Transmembrane</keyword>
<evidence type="ECO:0000256" key="1">
    <source>
        <dbReference type="SAM" id="MobiDB-lite"/>
    </source>
</evidence>
<dbReference type="Proteomes" id="UP000799766">
    <property type="component" value="Unassembled WGS sequence"/>
</dbReference>
<protein>
    <submittedName>
        <fullName evidence="3">Uncharacterized protein</fullName>
    </submittedName>
</protein>
<evidence type="ECO:0000313" key="4">
    <source>
        <dbReference type="Proteomes" id="UP000799766"/>
    </source>
</evidence>
<keyword evidence="2" id="KW-1133">Transmembrane helix</keyword>
<evidence type="ECO:0000256" key="2">
    <source>
        <dbReference type="SAM" id="Phobius"/>
    </source>
</evidence>
<dbReference type="AlphaFoldDB" id="A0A6A6P6M7"/>
<name>A0A6A6P6M7_9PEZI</name>
<feature type="compositionally biased region" description="Basic residues" evidence="1">
    <location>
        <begin position="45"/>
        <end position="59"/>
    </location>
</feature>
<accession>A0A6A6P6M7</accession>
<keyword evidence="4" id="KW-1185">Reference proteome</keyword>
<sequence>MTCRWTCRSRTATWRWAAWTMTRLWVWVPVLVPVLPVLVLEGRRRGRPAARPNRVRRSGAARSRTTIRTTTSSTTRSWRGNSRRSWLRTASSCTADRC</sequence>
<evidence type="ECO:0000313" key="3">
    <source>
        <dbReference type="EMBL" id="KAF2459650.1"/>
    </source>
</evidence>
<organism evidence="3 4">
    <name type="scientific">Lineolata rhizophorae</name>
    <dbReference type="NCBI Taxonomy" id="578093"/>
    <lineage>
        <taxon>Eukaryota</taxon>
        <taxon>Fungi</taxon>
        <taxon>Dikarya</taxon>
        <taxon>Ascomycota</taxon>
        <taxon>Pezizomycotina</taxon>
        <taxon>Dothideomycetes</taxon>
        <taxon>Dothideomycetes incertae sedis</taxon>
        <taxon>Lineolatales</taxon>
        <taxon>Lineolataceae</taxon>
        <taxon>Lineolata</taxon>
    </lineage>
</organism>
<proteinExistence type="predicted"/>
<keyword evidence="2" id="KW-0472">Membrane</keyword>
<dbReference type="EMBL" id="MU001675">
    <property type="protein sequence ID" value="KAF2459650.1"/>
    <property type="molecule type" value="Genomic_DNA"/>
</dbReference>
<feature type="compositionally biased region" description="Low complexity" evidence="1">
    <location>
        <begin position="60"/>
        <end position="78"/>
    </location>
</feature>
<feature type="region of interest" description="Disordered" evidence="1">
    <location>
        <begin position="45"/>
        <end position="78"/>
    </location>
</feature>
<feature type="transmembrane region" description="Helical" evidence="2">
    <location>
        <begin position="24"/>
        <end position="42"/>
    </location>
</feature>
<gene>
    <name evidence="3" type="ORF">BDY21DRAFT_338838</name>
</gene>